<dbReference type="InterPro" id="IPR048119">
    <property type="entry name" value="KwaB"/>
</dbReference>
<name>A0ABC9UBA2_ENTAS</name>
<gene>
    <name evidence="1" type="ORF">L402_02018</name>
</gene>
<dbReference type="InterPro" id="IPR032359">
    <property type="entry name" value="KwaB-like"/>
</dbReference>
<dbReference type="NCBIfam" id="NF041623">
    <property type="entry name" value="KwaB"/>
    <property type="match status" value="1"/>
</dbReference>
<organism evidence="1 2">
    <name type="scientific">Enterobacter asburiae</name>
    <dbReference type="NCBI Taxonomy" id="61645"/>
    <lineage>
        <taxon>Bacteria</taxon>
        <taxon>Pseudomonadati</taxon>
        <taxon>Pseudomonadota</taxon>
        <taxon>Gammaproteobacteria</taxon>
        <taxon>Enterobacterales</taxon>
        <taxon>Enterobacteriaceae</taxon>
        <taxon>Enterobacter</taxon>
        <taxon>Enterobacter cloacae complex</taxon>
    </lineage>
</organism>
<dbReference type="EMBL" id="AYIP01000009">
    <property type="protein sequence ID" value="ESM32395.1"/>
    <property type="molecule type" value="Genomic_DNA"/>
</dbReference>
<dbReference type="Pfam" id="PF16162">
    <property type="entry name" value="KwaB"/>
    <property type="match status" value="1"/>
</dbReference>
<dbReference type="Proteomes" id="UP000017391">
    <property type="component" value="Unassembled WGS sequence"/>
</dbReference>
<accession>A0ABC9UBA2</accession>
<dbReference type="RefSeq" id="WP_001395241.1">
    <property type="nucleotide sequence ID" value="NZ_KI535548.1"/>
</dbReference>
<evidence type="ECO:0000313" key="2">
    <source>
        <dbReference type="Proteomes" id="UP000017391"/>
    </source>
</evidence>
<proteinExistence type="predicted"/>
<evidence type="ECO:0008006" key="3">
    <source>
        <dbReference type="Google" id="ProtNLM"/>
    </source>
</evidence>
<reference evidence="2" key="1">
    <citation type="submission" date="2013-09" db="EMBL/GenBank/DDBJ databases">
        <title>The Genome Sequence of Enterobacter cloacae BWH 31.</title>
        <authorList>
            <consortium name="The Broad Institute Genomics Platform"/>
            <consortium name="The Broad Institute Genome Sequencing Center for Infectious Disease"/>
            <person name="Murphy C."/>
            <person name="Cosimi L."/>
            <person name="Cerqueira G."/>
            <person name="Feldgarden M."/>
            <person name="Hung D."/>
            <person name="Onderdonk A.B."/>
            <person name="Ferraro M.J."/>
            <person name="Hooper D."/>
            <person name="Dekker J."/>
            <person name="O'Brien T."/>
            <person name="Huang S."/>
            <person name="Quan V."/>
            <person name="Ernst C."/>
            <person name="Delaney M."/>
            <person name="DuBois A."/>
            <person name="Young S.K."/>
            <person name="Zeng Q."/>
            <person name="Gargeya S."/>
            <person name="Fitzgerald M."/>
            <person name="Abouelleil A."/>
            <person name="Alvarado L."/>
            <person name="Berlin A.M."/>
            <person name="Chapman S.B."/>
            <person name="Gainer-Dewar J."/>
            <person name="Goldberg J."/>
            <person name="Gnerre S."/>
            <person name="Griggs A."/>
            <person name="Gujja S."/>
            <person name="Hansen M."/>
            <person name="Howarth C."/>
            <person name="Imamovic A."/>
            <person name="Ireland A."/>
            <person name="Larimer J."/>
            <person name="McCowan C."/>
            <person name="Murphy C."/>
            <person name="Pearson M."/>
            <person name="Poon T.W."/>
            <person name="Priest M."/>
            <person name="Roberts A."/>
            <person name="Saif S."/>
            <person name="Shea T."/>
            <person name="Sykes S."/>
            <person name="Wortman J."/>
            <person name="Nusbaum C."/>
            <person name="Birren B."/>
        </authorList>
    </citation>
    <scope>NUCLEOTIDE SEQUENCE [LARGE SCALE GENOMIC DNA]</scope>
    <source>
        <strain evidence="2">BWH 31</strain>
    </source>
</reference>
<comment type="caution">
    <text evidence="1">The sequence shown here is derived from an EMBL/GenBank/DDBJ whole genome shotgun (WGS) entry which is preliminary data.</text>
</comment>
<evidence type="ECO:0000313" key="1">
    <source>
        <dbReference type="EMBL" id="ESM32395.1"/>
    </source>
</evidence>
<sequence>MNPDDLKVEINSIFENYSGIRVIFIVKNEEDYSLKLSKIDNKAFPKIIEGFKLSLTQDIIENEDLTIPQLSNFDDRKNALFLFDYEQKPLEFDFITSAIEIPPNSQDFYNYEDKFKNIKGIIIQIRGNNKCLSLYKNKTPITVFEQSRKVFNLVPDPDGFLKELPEQVFRLDFNYDLILLDDNFIIKNLTTLERTMKFHEVIQAQSVIALKALKESNLIEDLSHLEKSSSEMSFSRKLAKISKHSPVLGIIDVPVIIEYVKQHSFLSTVMIVSDDGTKLIVKTKRSQKHFIKLLSDDYLESPLTKILYDSLAKDELKAN</sequence>
<dbReference type="AlphaFoldDB" id="A0ABC9UBA2"/>
<protein>
    <recommendedName>
        <fullName evidence="3">DUF4868 domain-containing protein</fullName>
    </recommendedName>
</protein>